<evidence type="ECO:0000256" key="2">
    <source>
        <dbReference type="SAM" id="Phobius"/>
    </source>
</evidence>
<protein>
    <submittedName>
        <fullName evidence="3">Uncharacterized protein</fullName>
    </submittedName>
</protein>
<reference evidence="3 4" key="1">
    <citation type="submission" date="2016-03" db="EMBL/GenBank/DDBJ databases">
        <title>Whole genome sequencing of Grifola frondosa 9006-11.</title>
        <authorList>
            <person name="Min B."/>
            <person name="Park H."/>
            <person name="Kim J.-G."/>
            <person name="Cho H."/>
            <person name="Oh Y.-L."/>
            <person name="Kong W.-S."/>
            <person name="Choi I.-G."/>
        </authorList>
    </citation>
    <scope>NUCLEOTIDE SEQUENCE [LARGE SCALE GENOMIC DNA]</scope>
    <source>
        <strain evidence="3 4">9006-11</strain>
    </source>
</reference>
<sequence>MSDPLPLAVAELIALFLESLVFGAFCVLYGISTWILLYRSNNRNRTTLNKMLFATSTLMFALCVAHLGLDVHRAIQGFIDEGGSPDGTTIFFNGIDNPTHVTKSIIFITQTLVGDSFVTYRLFIVWNREWRVIIIPILLLIGTGISGYGACYQFTTLNGQSLIFESSIRPWLIAFFCISLCTNALATILISAKIMWSNHRVRKYRTSIGSSHWQVVETVIQSAAIYSAALICLMSTYVGVVFTLIIIRVGLGYSLADSKAPAIVDSHQLQSAQHEYPLRPMAINVTVSRHPKSDRTSFEQYDQKNLSVTKDSDIETRSNDLPQ</sequence>
<keyword evidence="4" id="KW-1185">Reference proteome</keyword>
<keyword evidence="2" id="KW-0812">Transmembrane</keyword>
<feature type="transmembrane region" description="Helical" evidence="2">
    <location>
        <begin position="130"/>
        <end position="150"/>
    </location>
</feature>
<comment type="caution">
    <text evidence="3">The sequence shown here is derived from an EMBL/GenBank/DDBJ whole genome shotgun (WGS) entry which is preliminary data.</text>
</comment>
<feature type="compositionally biased region" description="Basic and acidic residues" evidence="1">
    <location>
        <begin position="310"/>
        <end position="323"/>
    </location>
</feature>
<dbReference type="AlphaFoldDB" id="A0A1C7MC21"/>
<evidence type="ECO:0000313" key="4">
    <source>
        <dbReference type="Proteomes" id="UP000092993"/>
    </source>
</evidence>
<keyword evidence="2" id="KW-0472">Membrane</keyword>
<proteinExistence type="predicted"/>
<feature type="region of interest" description="Disordered" evidence="1">
    <location>
        <begin position="290"/>
        <end position="323"/>
    </location>
</feature>
<keyword evidence="2" id="KW-1133">Transmembrane helix</keyword>
<feature type="transmembrane region" description="Helical" evidence="2">
    <location>
        <begin position="12"/>
        <end position="38"/>
    </location>
</feature>
<dbReference type="OrthoDB" id="3354175at2759"/>
<gene>
    <name evidence="3" type="ORF">A0H81_05112</name>
</gene>
<feature type="transmembrane region" description="Helical" evidence="2">
    <location>
        <begin position="171"/>
        <end position="196"/>
    </location>
</feature>
<accession>A0A1C7MC21</accession>
<dbReference type="EMBL" id="LUGG01000005">
    <property type="protein sequence ID" value="OBZ74463.1"/>
    <property type="molecule type" value="Genomic_DNA"/>
</dbReference>
<organism evidence="3 4">
    <name type="scientific">Grifola frondosa</name>
    <name type="common">Maitake</name>
    <name type="synonym">Polyporus frondosus</name>
    <dbReference type="NCBI Taxonomy" id="5627"/>
    <lineage>
        <taxon>Eukaryota</taxon>
        <taxon>Fungi</taxon>
        <taxon>Dikarya</taxon>
        <taxon>Basidiomycota</taxon>
        <taxon>Agaricomycotina</taxon>
        <taxon>Agaricomycetes</taxon>
        <taxon>Polyporales</taxon>
        <taxon>Grifolaceae</taxon>
        <taxon>Grifola</taxon>
    </lineage>
</organism>
<evidence type="ECO:0000313" key="3">
    <source>
        <dbReference type="EMBL" id="OBZ74463.1"/>
    </source>
</evidence>
<dbReference type="Proteomes" id="UP000092993">
    <property type="component" value="Unassembled WGS sequence"/>
</dbReference>
<feature type="transmembrane region" description="Helical" evidence="2">
    <location>
        <begin position="223"/>
        <end position="247"/>
    </location>
</feature>
<name>A0A1C7MC21_GRIFR</name>
<feature type="transmembrane region" description="Helical" evidence="2">
    <location>
        <begin position="50"/>
        <end position="69"/>
    </location>
</feature>
<evidence type="ECO:0000256" key="1">
    <source>
        <dbReference type="SAM" id="MobiDB-lite"/>
    </source>
</evidence>
<dbReference type="STRING" id="5627.A0A1C7MC21"/>
<dbReference type="OMA" id="IEITTHT"/>
<feature type="compositionally biased region" description="Polar residues" evidence="1">
    <location>
        <begin position="298"/>
        <end position="309"/>
    </location>
</feature>